<name>A0A1E4RRM7_9ASCO</name>
<sequence>MHLPYLVELKNYLPDSSFHDLVQEKENFMTSGGNISPDDSSNEEKSPVSATEIKEINVDNERIIKLGDEIKLPLSSKTINYQLRRASVNGSNKNDTKAKSPLPSAPEPERNINNSEDKLGDQEKKNKDKNYLKGKRMVIIPHKILTKPFTKLTTKEYLKFLLVIVKIIVNFKTFFALTIDSLPTSHSQQFQQQQHQAQEHGIRKKTSSSTLSSTINQFRFNLNHHNTNEKPSEDGNPLNDNSMYDFEHILEKIANMESFFNIKLGILEQKKNRANELKKTYPGSYSSLPSHYNTNSTTSSSLNESPKEASNVSVNGSLISTPTSSSSSAMNSIIKSDIEKLDRDRQNHSRQSPLKSLYTNIFQKSKAHLQDYRDPQHDEPDGLSTDVYGNISETHGNARSSSANLDPFSNINIPESPEWDRNPDLKVIMQKVYQLMANGTGRTPNQIAKTKSAAISPRTTSAQNSTKNQQTPGNNIGIDTLKMMAQSKVQLDDWDVISKMY</sequence>
<proteinExistence type="predicted"/>
<evidence type="ECO:0000313" key="3">
    <source>
        <dbReference type="Proteomes" id="UP000095085"/>
    </source>
</evidence>
<organism evidence="2 3">
    <name type="scientific">Hyphopichia burtonii NRRL Y-1933</name>
    <dbReference type="NCBI Taxonomy" id="984485"/>
    <lineage>
        <taxon>Eukaryota</taxon>
        <taxon>Fungi</taxon>
        <taxon>Dikarya</taxon>
        <taxon>Ascomycota</taxon>
        <taxon>Saccharomycotina</taxon>
        <taxon>Pichiomycetes</taxon>
        <taxon>Debaryomycetaceae</taxon>
        <taxon>Hyphopichia</taxon>
    </lineage>
</organism>
<evidence type="ECO:0000313" key="2">
    <source>
        <dbReference type="EMBL" id="ODV69922.1"/>
    </source>
</evidence>
<feature type="region of interest" description="Disordered" evidence="1">
    <location>
        <begin position="390"/>
        <end position="409"/>
    </location>
</feature>
<feature type="compositionally biased region" description="Low complexity" evidence="1">
    <location>
        <begin position="293"/>
        <end position="304"/>
    </location>
</feature>
<feature type="region of interest" description="Disordered" evidence="1">
    <location>
        <begin position="452"/>
        <end position="474"/>
    </location>
</feature>
<gene>
    <name evidence="2" type="ORF">HYPBUDRAFT_151474</name>
</gene>
<protein>
    <submittedName>
        <fullName evidence="2">Uncharacterized protein</fullName>
    </submittedName>
</protein>
<dbReference type="AlphaFoldDB" id="A0A1E4RRM7"/>
<feature type="region of interest" description="Disordered" evidence="1">
    <location>
        <begin position="189"/>
        <end position="208"/>
    </location>
</feature>
<feature type="compositionally biased region" description="Polar residues" evidence="1">
    <location>
        <begin position="29"/>
        <end position="39"/>
    </location>
</feature>
<feature type="compositionally biased region" description="Low complexity" evidence="1">
    <location>
        <begin position="317"/>
        <end position="330"/>
    </location>
</feature>
<dbReference type="GeneID" id="30995062"/>
<accession>A0A1E4RRM7</accession>
<feature type="compositionally biased region" description="Polar residues" evidence="1">
    <location>
        <begin position="283"/>
        <end position="292"/>
    </location>
</feature>
<feature type="compositionally biased region" description="Polar residues" evidence="1">
    <location>
        <begin position="457"/>
        <end position="474"/>
    </location>
</feature>
<feature type="region of interest" description="Disordered" evidence="1">
    <location>
        <begin position="280"/>
        <end position="330"/>
    </location>
</feature>
<dbReference type="EMBL" id="KV454538">
    <property type="protein sequence ID" value="ODV69922.1"/>
    <property type="molecule type" value="Genomic_DNA"/>
</dbReference>
<reference evidence="3" key="1">
    <citation type="submission" date="2016-05" db="EMBL/GenBank/DDBJ databases">
        <title>Comparative genomics of biotechnologically important yeasts.</title>
        <authorList>
            <consortium name="DOE Joint Genome Institute"/>
            <person name="Riley R."/>
            <person name="Haridas S."/>
            <person name="Wolfe K.H."/>
            <person name="Lopes M.R."/>
            <person name="Hittinger C.T."/>
            <person name="Goker M."/>
            <person name="Salamov A."/>
            <person name="Wisecaver J."/>
            <person name="Long T.M."/>
            <person name="Aerts A.L."/>
            <person name="Barry K."/>
            <person name="Choi C."/>
            <person name="Clum A."/>
            <person name="Coughlan A.Y."/>
            <person name="Deshpande S."/>
            <person name="Douglass A.P."/>
            <person name="Hanson S.J."/>
            <person name="Klenk H.-P."/>
            <person name="Labutti K."/>
            <person name="Lapidus A."/>
            <person name="Lindquist E."/>
            <person name="Lipzen A."/>
            <person name="Meier-Kolthoff J.P."/>
            <person name="Ohm R.A."/>
            <person name="Otillar R.P."/>
            <person name="Pangilinan J."/>
            <person name="Peng Y."/>
            <person name="Rokas A."/>
            <person name="Rosa C.A."/>
            <person name="Scheuner C."/>
            <person name="Sibirny A.A."/>
            <person name="Slot J.C."/>
            <person name="Stielow J.B."/>
            <person name="Sun H."/>
            <person name="Kurtzman C.P."/>
            <person name="Blackwell M."/>
            <person name="Grigoriev I.V."/>
            <person name="Jeffries T.W."/>
        </authorList>
    </citation>
    <scope>NUCLEOTIDE SEQUENCE [LARGE SCALE GENOMIC DNA]</scope>
    <source>
        <strain evidence="3">NRRL Y-1933</strain>
    </source>
</reference>
<dbReference type="OrthoDB" id="4025768at2759"/>
<dbReference type="Proteomes" id="UP000095085">
    <property type="component" value="Unassembled WGS sequence"/>
</dbReference>
<feature type="region of interest" description="Disordered" evidence="1">
    <location>
        <begin position="85"/>
        <end position="130"/>
    </location>
</feature>
<keyword evidence="3" id="KW-1185">Reference proteome</keyword>
<feature type="compositionally biased region" description="Basic and acidic residues" evidence="1">
    <location>
        <begin position="107"/>
        <end position="130"/>
    </location>
</feature>
<dbReference type="RefSeq" id="XP_020078989.1">
    <property type="nucleotide sequence ID" value="XM_020220512.1"/>
</dbReference>
<feature type="region of interest" description="Disordered" evidence="1">
    <location>
        <begin position="29"/>
        <end position="50"/>
    </location>
</feature>
<feature type="compositionally biased region" description="Polar residues" evidence="1">
    <location>
        <begin position="391"/>
        <end position="409"/>
    </location>
</feature>
<evidence type="ECO:0000256" key="1">
    <source>
        <dbReference type="SAM" id="MobiDB-lite"/>
    </source>
</evidence>